<comment type="caution">
    <text evidence="1">The sequence shown here is derived from an EMBL/GenBank/DDBJ whole genome shotgun (WGS) entry which is preliminary data.</text>
</comment>
<reference evidence="1" key="1">
    <citation type="submission" date="2023-03" db="EMBL/GenBank/DDBJ databases">
        <title>Chromosome-scale reference genome and RAD-based genetic map of yellow starthistle (Centaurea solstitialis) reveal putative structural variation and QTLs associated with invader traits.</title>
        <authorList>
            <person name="Reatini B."/>
            <person name="Cang F.A."/>
            <person name="Jiang Q."/>
            <person name="Mckibben M.T.W."/>
            <person name="Barker M.S."/>
            <person name="Rieseberg L.H."/>
            <person name="Dlugosch K.M."/>
        </authorList>
    </citation>
    <scope>NUCLEOTIDE SEQUENCE</scope>
    <source>
        <strain evidence="1">CAN-66</strain>
        <tissue evidence="1">Leaf</tissue>
    </source>
</reference>
<evidence type="ECO:0000313" key="1">
    <source>
        <dbReference type="EMBL" id="KAJ9542668.1"/>
    </source>
</evidence>
<dbReference type="PANTHER" id="PTHR11362:SF9">
    <property type="entry name" value="PROTEIN FLOWERING LOCUS T-RELATED"/>
    <property type="match status" value="1"/>
</dbReference>
<dbReference type="PANTHER" id="PTHR11362">
    <property type="entry name" value="PHOSPHATIDYLETHANOLAMINE-BINDING PROTEIN"/>
    <property type="match status" value="1"/>
</dbReference>
<name>A0AA38SHX0_9ASTR</name>
<dbReference type="AlphaFoldDB" id="A0AA38SHX0"/>
<dbReference type="Proteomes" id="UP001172457">
    <property type="component" value="Chromosome 7"/>
</dbReference>
<dbReference type="EMBL" id="JARYMX010000007">
    <property type="protein sequence ID" value="KAJ9542668.1"/>
    <property type="molecule type" value="Genomic_DNA"/>
</dbReference>
<protein>
    <submittedName>
        <fullName evidence="1">Uncharacterized protein</fullName>
    </submittedName>
</protein>
<dbReference type="SUPFAM" id="SSF49777">
    <property type="entry name" value="PEBP-like"/>
    <property type="match status" value="1"/>
</dbReference>
<sequence length="232" mass="26711">MVVYRLFSVAMIRDVSHCYVNEFESSTLSICIGGIDAIEHVNIENEVNVEIEEFNMSLYNTTNGASASSIPQEGEASSNYRKGKFTEDFKLVEMGCTWYPRKWRERDPLIVGRVIGDVLANFTRSINLTVAYNDREVSNGCELRPSQVVSQPRVDIGGDDLRAFHTLVMVDPDAPSPSDPNLREYLHWYVRERRQLKADLEKKDVVALSKSRLWKKRQSWLMPYPGCLWLWL</sequence>
<accession>A0AA38SHX0</accession>
<proteinExistence type="predicted"/>
<keyword evidence="2" id="KW-1185">Reference proteome</keyword>
<dbReference type="InterPro" id="IPR036610">
    <property type="entry name" value="PEBP-like_sf"/>
</dbReference>
<organism evidence="1 2">
    <name type="scientific">Centaurea solstitialis</name>
    <name type="common">yellow star-thistle</name>
    <dbReference type="NCBI Taxonomy" id="347529"/>
    <lineage>
        <taxon>Eukaryota</taxon>
        <taxon>Viridiplantae</taxon>
        <taxon>Streptophyta</taxon>
        <taxon>Embryophyta</taxon>
        <taxon>Tracheophyta</taxon>
        <taxon>Spermatophyta</taxon>
        <taxon>Magnoliopsida</taxon>
        <taxon>eudicotyledons</taxon>
        <taxon>Gunneridae</taxon>
        <taxon>Pentapetalae</taxon>
        <taxon>asterids</taxon>
        <taxon>campanulids</taxon>
        <taxon>Asterales</taxon>
        <taxon>Asteraceae</taxon>
        <taxon>Carduoideae</taxon>
        <taxon>Cardueae</taxon>
        <taxon>Centaureinae</taxon>
        <taxon>Centaurea</taxon>
    </lineage>
</organism>
<evidence type="ECO:0000313" key="2">
    <source>
        <dbReference type="Proteomes" id="UP001172457"/>
    </source>
</evidence>
<dbReference type="InterPro" id="IPR035810">
    <property type="entry name" value="PEBP_euk"/>
</dbReference>
<dbReference type="CDD" id="cd00866">
    <property type="entry name" value="PEBP_euk"/>
    <property type="match status" value="1"/>
</dbReference>
<gene>
    <name evidence="1" type="ORF">OSB04_029174</name>
</gene>
<dbReference type="Gene3D" id="3.90.280.10">
    <property type="entry name" value="PEBP-like"/>
    <property type="match status" value="1"/>
</dbReference>